<organism evidence="8">
    <name type="scientific">Holotrichia parallela</name>
    <name type="common">Dark black chafer beetle</name>
    <name type="synonym">Pedinotrichia parallela</name>
    <dbReference type="NCBI Taxonomy" id="93412"/>
    <lineage>
        <taxon>Eukaryota</taxon>
        <taxon>Metazoa</taxon>
        <taxon>Ecdysozoa</taxon>
        <taxon>Arthropoda</taxon>
        <taxon>Hexapoda</taxon>
        <taxon>Insecta</taxon>
        <taxon>Pterygota</taxon>
        <taxon>Neoptera</taxon>
        <taxon>Endopterygota</taxon>
        <taxon>Coleoptera</taxon>
        <taxon>Polyphaga</taxon>
        <taxon>Scarabaeiformia</taxon>
        <taxon>Scarabaeidae</taxon>
        <taxon>Melolonthinae</taxon>
        <taxon>Holotrichia</taxon>
    </lineage>
</organism>
<name>A0A0G2YDA5_HOLPA</name>
<evidence type="ECO:0000256" key="4">
    <source>
        <dbReference type="ARBA" id="ARBA00022729"/>
    </source>
</evidence>
<dbReference type="GO" id="GO:0007608">
    <property type="term" value="P:sensory perception of smell"/>
    <property type="evidence" value="ECO:0007669"/>
    <property type="project" value="TreeGrafter"/>
</dbReference>
<dbReference type="GO" id="GO:0005549">
    <property type="term" value="F:odorant binding"/>
    <property type="evidence" value="ECO:0007669"/>
    <property type="project" value="InterPro"/>
</dbReference>
<dbReference type="Gene3D" id="1.10.238.20">
    <property type="entry name" value="Pheromone/general odorant binding protein domain"/>
    <property type="match status" value="1"/>
</dbReference>
<dbReference type="PANTHER" id="PTHR11857">
    <property type="entry name" value="ODORANT BINDING PROTEIN-RELATED"/>
    <property type="match status" value="1"/>
</dbReference>
<evidence type="ECO:0000256" key="2">
    <source>
        <dbReference type="ARBA" id="ARBA00008098"/>
    </source>
</evidence>
<keyword evidence="4 7" id="KW-0732">Signal</keyword>
<dbReference type="CDD" id="cd23992">
    <property type="entry name" value="PBP_GOBP"/>
    <property type="match status" value="1"/>
</dbReference>
<dbReference type="InterPro" id="IPR006170">
    <property type="entry name" value="PBP/GOBP"/>
</dbReference>
<comment type="function">
    <text evidence="6">May be a carrier protein for lipids.</text>
</comment>
<dbReference type="Pfam" id="PF01395">
    <property type="entry name" value="PBP_GOBP"/>
    <property type="match status" value="1"/>
</dbReference>
<dbReference type="SMART" id="SM00708">
    <property type="entry name" value="PhBP"/>
    <property type="match status" value="1"/>
</dbReference>
<reference evidence="8" key="1">
    <citation type="journal article" date="2014" name="Arch. Insect Biochem. Physiol.">
        <title>Transcriptome and tissue-specific expression analysis of Obp and Csp genes in the dark black chafer.</title>
        <authorList>
            <person name="Ju Q."/>
            <person name="Li X."/>
            <person name="Jiang X.J."/>
            <person name="Qu M.J."/>
            <person name="Guo X.Q."/>
            <person name="Han Z.J."/>
            <person name="Li F."/>
        </authorList>
    </citation>
    <scope>NUCLEOTIDE SEQUENCE</scope>
</reference>
<keyword evidence="5" id="KW-0325">Glycoprotein</keyword>
<evidence type="ECO:0000256" key="3">
    <source>
        <dbReference type="ARBA" id="ARBA00022525"/>
    </source>
</evidence>
<keyword evidence="3" id="KW-0964">Secreted</keyword>
<dbReference type="GO" id="GO:0005615">
    <property type="term" value="C:extracellular space"/>
    <property type="evidence" value="ECO:0007669"/>
    <property type="project" value="TreeGrafter"/>
</dbReference>
<reference evidence="8" key="2">
    <citation type="submission" date="2015-05" db="EMBL/GenBank/DDBJ databases">
        <authorList>
            <person name="Ju Q."/>
            <person name="Li X."/>
            <person name="Jiang X.J."/>
            <person name="Qu M.J."/>
        </authorList>
    </citation>
    <scope>NUCLEOTIDE SEQUENCE</scope>
</reference>
<comment type="similarity">
    <text evidence="2">Belongs to the PBP/GOBP family.</text>
</comment>
<evidence type="ECO:0000313" key="8">
    <source>
        <dbReference type="EMBL" id="AKI84370.1"/>
    </source>
</evidence>
<feature type="signal peptide" evidence="7">
    <location>
        <begin position="1"/>
        <end position="19"/>
    </location>
</feature>
<feature type="chain" id="PRO_5005182384" evidence="7">
    <location>
        <begin position="20"/>
        <end position="134"/>
    </location>
</feature>
<evidence type="ECO:0000256" key="5">
    <source>
        <dbReference type="ARBA" id="ARBA00023180"/>
    </source>
</evidence>
<dbReference type="PANTHER" id="PTHR11857:SF43">
    <property type="entry name" value="GEO07291P1-RELATED"/>
    <property type="match status" value="1"/>
</dbReference>
<proteinExistence type="evidence at transcript level"/>
<evidence type="ECO:0000256" key="6">
    <source>
        <dbReference type="ARBA" id="ARBA00056866"/>
    </source>
</evidence>
<sequence>MKSIIVLFALIVISAGLTAKEEEKIKEFAKECRTSSGIEREKLEKLRNGDIEDDPKVKDFISCLFKKLSLQKSDGNIDQDIFKSKLSSKLTEAEKETIINDCINLKGSNDSETAFLLYKCYRSKTPSHNADLLV</sequence>
<comment type="subcellular location">
    <subcellularLocation>
        <location evidence="1">Secreted</location>
    </subcellularLocation>
</comment>
<evidence type="ECO:0000256" key="1">
    <source>
        <dbReference type="ARBA" id="ARBA00004613"/>
    </source>
</evidence>
<dbReference type="FunFam" id="1.10.238.20:FF:000001">
    <property type="entry name" value="General odorant-binding protein lush"/>
    <property type="match status" value="1"/>
</dbReference>
<dbReference type="SUPFAM" id="SSF47565">
    <property type="entry name" value="Insect pheromone/odorant-binding proteins"/>
    <property type="match status" value="1"/>
</dbReference>
<dbReference type="EMBL" id="KR733558">
    <property type="protein sequence ID" value="AKI84370.1"/>
    <property type="molecule type" value="mRNA"/>
</dbReference>
<dbReference type="AlphaFoldDB" id="A0A0G2YDA5"/>
<dbReference type="InterPro" id="IPR036728">
    <property type="entry name" value="PBP_GOBP_sf"/>
</dbReference>
<evidence type="ECO:0000256" key="7">
    <source>
        <dbReference type="SAM" id="SignalP"/>
    </source>
</evidence>
<protein>
    <submittedName>
        <fullName evidence="8">OBP12</fullName>
    </submittedName>
</protein>
<accession>A0A0G2YDA5</accession>
<dbReference type="SMR" id="A0A0G2YDA5"/>